<protein>
    <submittedName>
        <fullName evidence="1">Uncharacterized protein</fullName>
    </submittedName>
</protein>
<reference evidence="1" key="1">
    <citation type="submission" date="2021-03" db="EMBL/GenBank/DDBJ databases">
        <authorList>
            <person name="Tran Van P."/>
        </authorList>
    </citation>
    <scope>NUCLEOTIDE SEQUENCE</scope>
</reference>
<dbReference type="Proteomes" id="UP001153148">
    <property type="component" value="Unassembled WGS sequence"/>
</dbReference>
<name>A0ABN7PAS6_TIMPD</name>
<sequence length="261" mass="27993">MGCLAASTGSLAAATASFFAAQSSVLQQLVEAECSCPRVSVSFSQVFWSSSDSPGAETVASSSLRPTLPCGPLEFLVPLLLVSCHLQKGLVTLLPALLPRGGLFLKLAYLLGHLGYKAEVIGTYSIFRITNLIHLSLKATKHLVATAEGVLELVVLVRVERDLTTEVDLGGLQVLAAILVVLQLLDRKETAGNIKLQHLLSSNESLLIGCHLHLRLRQFGVCQLRLQLHLPGDLLHLLCTPTMTNNGNNNINMNCVITAIL</sequence>
<evidence type="ECO:0000313" key="2">
    <source>
        <dbReference type="Proteomes" id="UP001153148"/>
    </source>
</evidence>
<dbReference type="EMBL" id="CAJPIN010032854">
    <property type="protein sequence ID" value="CAG2064266.1"/>
    <property type="molecule type" value="Genomic_DNA"/>
</dbReference>
<comment type="caution">
    <text evidence="1">The sequence shown here is derived from an EMBL/GenBank/DDBJ whole genome shotgun (WGS) entry which is preliminary data.</text>
</comment>
<proteinExistence type="predicted"/>
<organism evidence="1 2">
    <name type="scientific">Timema podura</name>
    <name type="common">Walking stick</name>
    <dbReference type="NCBI Taxonomy" id="61482"/>
    <lineage>
        <taxon>Eukaryota</taxon>
        <taxon>Metazoa</taxon>
        <taxon>Ecdysozoa</taxon>
        <taxon>Arthropoda</taxon>
        <taxon>Hexapoda</taxon>
        <taxon>Insecta</taxon>
        <taxon>Pterygota</taxon>
        <taxon>Neoptera</taxon>
        <taxon>Polyneoptera</taxon>
        <taxon>Phasmatodea</taxon>
        <taxon>Timematodea</taxon>
        <taxon>Timematoidea</taxon>
        <taxon>Timematidae</taxon>
        <taxon>Timema</taxon>
    </lineage>
</organism>
<evidence type="ECO:0000313" key="1">
    <source>
        <dbReference type="EMBL" id="CAG2064266.1"/>
    </source>
</evidence>
<keyword evidence="2" id="KW-1185">Reference proteome</keyword>
<gene>
    <name evidence="1" type="ORF">TPAB3V08_LOCUS11213</name>
</gene>
<accession>A0ABN7PAS6</accession>